<sequence length="73" mass="8506">MKNLAIAIFTLICLIPFSLRIDIMRGLNMEGAIRNTTKPFYVMEIAERIVFWGLISMLLVRPILNFQHKKKGR</sequence>
<dbReference type="Pfam" id="PF26310">
    <property type="entry name" value="YczF"/>
    <property type="match status" value="1"/>
</dbReference>
<name>A0A177KTA1_9BACI</name>
<proteinExistence type="predicted"/>
<keyword evidence="1" id="KW-0812">Transmembrane</keyword>
<evidence type="ECO:0000256" key="1">
    <source>
        <dbReference type="SAM" id="Phobius"/>
    </source>
</evidence>
<keyword evidence="1" id="KW-1133">Transmembrane helix</keyword>
<feature type="transmembrane region" description="Helical" evidence="1">
    <location>
        <begin position="49"/>
        <end position="66"/>
    </location>
</feature>
<accession>A0A177KTA1</accession>
<organism evidence="2 3">
    <name type="scientific">Domibacillus aminovorans</name>
    <dbReference type="NCBI Taxonomy" id="29332"/>
    <lineage>
        <taxon>Bacteria</taxon>
        <taxon>Bacillati</taxon>
        <taxon>Bacillota</taxon>
        <taxon>Bacilli</taxon>
        <taxon>Bacillales</taxon>
        <taxon>Bacillaceae</taxon>
        <taxon>Domibacillus</taxon>
    </lineage>
</organism>
<dbReference type="EMBL" id="LQWZ01000022">
    <property type="protein sequence ID" value="OAH56502.1"/>
    <property type="molecule type" value="Genomic_DNA"/>
</dbReference>
<comment type="caution">
    <text evidence="2">The sequence shown here is derived from an EMBL/GenBank/DDBJ whole genome shotgun (WGS) entry which is preliminary data.</text>
</comment>
<dbReference type="Proteomes" id="UP000077271">
    <property type="component" value="Unassembled WGS sequence"/>
</dbReference>
<evidence type="ECO:0000313" key="2">
    <source>
        <dbReference type="EMBL" id="OAH56502.1"/>
    </source>
</evidence>
<dbReference type="AlphaFoldDB" id="A0A177KTA1"/>
<evidence type="ECO:0000313" key="3">
    <source>
        <dbReference type="Proteomes" id="UP000077271"/>
    </source>
</evidence>
<keyword evidence="1" id="KW-0472">Membrane</keyword>
<gene>
    <name evidence="2" type="ORF">AWH48_20040</name>
</gene>
<dbReference type="InterPro" id="IPR058725">
    <property type="entry name" value="YczF"/>
</dbReference>
<reference evidence="2 3" key="1">
    <citation type="submission" date="2016-01" db="EMBL/GenBank/DDBJ databases">
        <title>Investigation of taxonomic status of Bacillus aminovorans.</title>
        <authorList>
            <person name="Verma A."/>
            <person name="Pal Y."/>
            <person name="Krishnamurthi S."/>
        </authorList>
    </citation>
    <scope>NUCLEOTIDE SEQUENCE [LARGE SCALE GENOMIC DNA]</scope>
    <source>
        <strain evidence="2 3">DSM 4337</strain>
    </source>
</reference>
<dbReference type="OrthoDB" id="2889637at2"/>
<protein>
    <submittedName>
        <fullName evidence="2">Uncharacterized protein</fullName>
    </submittedName>
</protein>